<name>A0A2H1L0E4_9MICO</name>
<evidence type="ECO:0000256" key="2">
    <source>
        <dbReference type="SAM" id="Phobius"/>
    </source>
</evidence>
<dbReference type="AlphaFoldDB" id="A0A2H1L0E4"/>
<reference evidence="3 4" key="1">
    <citation type="submission" date="2017-03" db="EMBL/GenBank/DDBJ databases">
        <authorList>
            <person name="Afonso C.L."/>
            <person name="Miller P.J."/>
            <person name="Scott M.A."/>
            <person name="Spackman E."/>
            <person name="Goraichik I."/>
            <person name="Dimitrov K.M."/>
            <person name="Suarez D.L."/>
            <person name="Swayne D.E."/>
        </authorList>
    </citation>
    <scope>NUCLEOTIDE SEQUENCE [LARGE SCALE GENOMIC DNA]</scope>
    <source>
        <strain evidence="3 4">CNRZ 918</strain>
    </source>
</reference>
<keyword evidence="2" id="KW-0472">Membrane</keyword>
<keyword evidence="2" id="KW-1133">Transmembrane helix</keyword>
<evidence type="ECO:0000313" key="4">
    <source>
        <dbReference type="Proteomes" id="UP000234433"/>
    </source>
</evidence>
<gene>
    <name evidence="3" type="ORF">BANT918_03387</name>
</gene>
<dbReference type="Proteomes" id="UP000234433">
    <property type="component" value="Unassembled WGS sequence"/>
</dbReference>
<proteinExistence type="predicted"/>
<keyword evidence="2" id="KW-0812">Transmembrane</keyword>
<protein>
    <submittedName>
        <fullName evidence="3">Uncharacterized protein</fullName>
    </submittedName>
</protein>
<evidence type="ECO:0000256" key="1">
    <source>
        <dbReference type="SAM" id="MobiDB-lite"/>
    </source>
</evidence>
<feature type="transmembrane region" description="Helical" evidence="2">
    <location>
        <begin position="16"/>
        <end position="39"/>
    </location>
</feature>
<organism evidence="3 4">
    <name type="scientific">Brevibacterium antiquum CNRZ 918</name>
    <dbReference type="NCBI Taxonomy" id="1255637"/>
    <lineage>
        <taxon>Bacteria</taxon>
        <taxon>Bacillati</taxon>
        <taxon>Actinomycetota</taxon>
        <taxon>Actinomycetes</taxon>
        <taxon>Micrococcales</taxon>
        <taxon>Brevibacteriaceae</taxon>
        <taxon>Brevibacterium</taxon>
    </lineage>
</organism>
<dbReference type="EMBL" id="FXZD01000028">
    <property type="protein sequence ID" value="SMY05359.1"/>
    <property type="molecule type" value="Genomic_DNA"/>
</dbReference>
<sequence>MRIAGRFDDPGSTRGVGLALAVTVMGMVLAAVAVGVLLADLHRVLHPRRSCAGGCVAPVHGHVRHRRGSCAHQFQDRRSELAQASSVARRRALPSDATGSAVAPEAAARLRRCLRSGGPVAVKGRRAVECRESGMVTSALGVHVVSPSHGRAMIRFAAYCDRLISMAAMSGPIASVVATSKMLRSRASLFLREYADGHRHAASRDTEDSPEVVDSLEPVSRDT</sequence>
<evidence type="ECO:0000313" key="3">
    <source>
        <dbReference type="EMBL" id="SMY05359.1"/>
    </source>
</evidence>
<feature type="region of interest" description="Disordered" evidence="1">
    <location>
        <begin position="200"/>
        <end position="223"/>
    </location>
</feature>
<accession>A0A2H1L0E4</accession>